<keyword evidence="2" id="KW-1185">Reference proteome</keyword>
<gene>
    <name evidence="1" type="ORF">ACJDUH_01445</name>
</gene>
<dbReference type="RefSeq" id="WP_406763374.1">
    <property type="nucleotide sequence ID" value="NZ_JBJHZY010000001.1"/>
</dbReference>
<accession>A0ABW8TNJ9</accession>
<proteinExistence type="predicted"/>
<protein>
    <submittedName>
        <fullName evidence="1">Uncharacterized protein</fullName>
    </submittedName>
</protein>
<evidence type="ECO:0000313" key="1">
    <source>
        <dbReference type="EMBL" id="MFL0266748.1"/>
    </source>
</evidence>
<dbReference type="Proteomes" id="UP001623661">
    <property type="component" value="Unassembled WGS sequence"/>
</dbReference>
<reference evidence="1 2" key="1">
    <citation type="submission" date="2024-11" db="EMBL/GenBank/DDBJ databases">
        <authorList>
            <person name="Heng Y.C."/>
            <person name="Lim A.C.H."/>
            <person name="Lee J.K.Y."/>
            <person name="Kittelmann S."/>
        </authorList>
    </citation>
    <scope>NUCLEOTIDE SEQUENCE [LARGE SCALE GENOMIC DNA]</scope>
    <source>
        <strain evidence="1 2">WILCCON 0202</strain>
    </source>
</reference>
<evidence type="ECO:0000313" key="2">
    <source>
        <dbReference type="Proteomes" id="UP001623661"/>
    </source>
</evidence>
<comment type="caution">
    <text evidence="1">The sequence shown here is derived from an EMBL/GenBank/DDBJ whole genome shotgun (WGS) entry which is preliminary data.</text>
</comment>
<sequence>MIKEIISNLRNIDKNIWGLYTFKRDPLCNKITFAEKIDMIEKANKCGIEKALELRESFGSKTCREYADKLGLSVSEIEERNSNDYILFAKFNAPNKISICRNNVKIAKEMVEREKISTLIDDVNIEDVLISHEMFHFLEGQDKNIYTKNEKIKLWSIGPIKYHSGVVALGEIAAMSFAKELLKLNYYPNLFDILLLYPQNEKRALELYDEIYAVKGADDNA</sequence>
<dbReference type="EMBL" id="JBJHZY010000001">
    <property type="protein sequence ID" value="MFL0266748.1"/>
    <property type="molecule type" value="Genomic_DNA"/>
</dbReference>
<name>A0ABW8TNJ9_9CLOT</name>
<organism evidence="1 2">
    <name type="scientific">Candidatus Clostridium radicumherbarum</name>
    <dbReference type="NCBI Taxonomy" id="3381662"/>
    <lineage>
        <taxon>Bacteria</taxon>
        <taxon>Bacillati</taxon>
        <taxon>Bacillota</taxon>
        <taxon>Clostridia</taxon>
        <taxon>Eubacteriales</taxon>
        <taxon>Clostridiaceae</taxon>
        <taxon>Clostridium</taxon>
    </lineage>
</organism>